<proteinExistence type="predicted"/>
<dbReference type="OrthoDB" id="9806350at2"/>
<dbReference type="RefSeq" id="WP_013273577.1">
    <property type="nucleotide sequence ID" value="NC_014376.1"/>
</dbReference>
<reference evidence="2" key="1">
    <citation type="submission" date="2010-07" db="EMBL/GenBank/DDBJ databases">
        <title>Complete sequence of Clostridium saccharolyticum WM1.</title>
        <authorList>
            <consortium name="US DOE Joint Genome Institute"/>
            <person name="Lucas S."/>
            <person name="Copeland A."/>
            <person name="Lapidus A."/>
            <person name="Cheng J.-F."/>
            <person name="Bruce D."/>
            <person name="Goodwin L."/>
            <person name="Pitluck S."/>
            <person name="Chertkov O."/>
            <person name="Detter J.C."/>
            <person name="Han C."/>
            <person name="Tapia R."/>
            <person name="Land M."/>
            <person name="Hauser L."/>
            <person name="Chang Y.-J."/>
            <person name="Jeffries C."/>
            <person name="Kyrpides N."/>
            <person name="Ivanova N."/>
            <person name="Mikhailova N."/>
            <person name="Mouttaki H."/>
            <person name="Lin L."/>
            <person name="Zhou J."/>
            <person name="Hemme C.L."/>
            <person name="Woyke T."/>
        </authorList>
    </citation>
    <scope>NUCLEOTIDE SEQUENCE [LARGE SCALE GENOMIC DNA]</scope>
    <source>
        <strain evidence="2">WM1</strain>
    </source>
</reference>
<evidence type="ECO:0000313" key="3">
    <source>
        <dbReference type="Proteomes" id="UP000001662"/>
    </source>
</evidence>
<dbReference type="InterPro" id="IPR013813">
    <property type="entry name" value="Endoribo_LPSP/chorism_mut-like"/>
</dbReference>
<dbReference type="KEGG" id="csh:Closa_2959"/>
<dbReference type="Pfam" id="PF14588">
    <property type="entry name" value="YjgF_endoribonc"/>
    <property type="match status" value="1"/>
</dbReference>
<organism evidence="2 3">
    <name type="scientific">Lacrimispora saccharolytica (strain ATCC 35040 / DSM 2544 / NRCC 2533 / WM1)</name>
    <name type="common">Clostridium saccharolyticum</name>
    <dbReference type="NCBI Taxonomy" id="610130"/>
    <lineage>
        <taxon>Bacteria</taxon>
        <taxon>Bacillati</taxon>
        <taxon>Bacillota</taxon>
        <taxon>Clostridia</taxon>
        <taxon>Lachnospirales</taxon>
        <taxon>Lachnospiraceae</taxon>
        <taxon>Lacrimispora</taxon>
    </lineage>
</organism>
<dbReference type="InterPro" id="IPR035959">
    <property type="entry name" value="RutC-like_sf"/>
</dbReference>
<accession>D9R761</accession>
<evidence type="ECO:0000313" key="2">
    <source>
        <dbReference type="EMBL" id="ADL05493.1"/>
    </source>
</evidence>
<dbReference type="CDD" id="cd02199">
    <property type="entry name" value="YjgF_YER057c_UK114_like_1"/>
    <property type="match status" value="1"/>
</dbReference>
<dbReference type="AlphaFoldDB" id="D9R761"/>
<dbReference type="SUPFAM" id="SSF55298">
    <property type="entry name" value="YjgF-like"/>
    <property type="match status" value="1"/>
</dbReference>
<dbReference type="eggNOG" id="COG0251">
    <property type="taxonomic scope" value="Bacteria"/>
</dbReference>
<gene>
    <name evidence="2" type="ordered locus">Closa_2959</name>
</gene>
<dbReference type="STRING" id="610130.Closa_2959"/>
<evidence type="ECO:0000259" key="1">
    <source>
        <dbReference type="Pfam" id="PF14588"/>
    </source>
</evidence>
<dbReference type="PANTHER" id="PTHR43760:SF1">
    <property type="entry name" value="ENDORIBONUCLEASE L-PSP_CHORISMATE MUTASE-LIKE DOMAIN-CONTAINING PROTEIN"/>
    <property type="match status" value="1"/>
</dbReference>
<dbReference type="PaxDb" id="610130-Closa_2959"/>
<name>D9R761_LACSW</name>
<dbReference type="Proteomes" id="UP000001662">
    <property type="component" value="Chromosome"/>
</dbReference>
<dbReference type="EMBL" id="CP002109">
    <property type="protein sequence ID" value="ADL05493.1"/>
    <property type="molecule type" value="Genomic_DNA"/>
</dbReference>
<dbReference type="PANTHER" id="PTHR43760">
    <property type="entry name" value="ENDORIBONUCLEASE-RELATED"/>
    <property type="match status" value="1"/>
</dbReference>
<feature type="domain" description="Endoribonuclease L-PSP/chorismate mutase-like" evidence="1">
    <location>
        <begin position="10"/>
        <end position="139"/>
    </location>
</feature>
<protein>
    <submittedName>
        <fullName evidence="2">Endoribonuclease L-PSP</fullName>
    </submittedName>
</protein>
<sequence>MNIYDKLKELNLELPAAPPKGGVYSPCQEFGKGLVYISGCGPVIGADRISGKLGKDFTTEEGKVFSRDAMLNVLAVLQDKIGDLNRVKCPVKILTFVASADTFLEQPAVANGGSELLAALFGQENVPARSAIGVNVLPGNIPVETEAIFEIKE</sequence>
<dbReference type="Gene3D" id="3.30.1330.40">
    <property type="entry name" value="RutC-like"/>
    <property type="match status" value="1"/>
</dbReference>
<keyword evidence="3" id="KW-1185">Reference proteome</keyword>
<dbReference type="HOGENOM" id="CLU_104845_0_1_9"/>